<reference evidence="1 2" key="1">
    <citation type="submission" date="2023-03" db="EMBL/GenBank/DDBJ databases">
        <title>WGS of Gossypium arboreum.</title>
        <authorList>
            <person name="Yu D."/>
        </authorList>
    </citation>
    <scope>NUCLEOTIDE SEQUENCE [LARGE SCALE GENOMIC DNA]</scope>
    <source>
        <tissue evidence="1">Leaf</tissue>
    </source>
</reference>
<evidence type="ECO:0000313" key="2">
    <source>
        <dbReference type="Proteomes" id="UP001358586"/>
    </source>
</evidence>
<gene>
    <name evidence="1" type="ORF">PVK06_009579</name>
</gene>
<proteinExistence type="predicted"/>
<dbReference type="Proteomes" id="UP001358586">
    <property type="component" value="Chromosome 3"/>
</dbReference>
<name>A0ABR0QMW6_GOSAR</name>
<dbReference type="EMBL" id="JARKNE010000003">
    <property type="protein sequence ID" value="KAK5840676.1"/>
    <property type="molecule type" value="Genomic_DNA"/>
</dbReference>
<evidence type="ECO:0008006" key="3">
    <source>
        <dbReference type="Google" id="ProtNLM"/>
    </source>
</evidence>
<protein>
    <recommendedName>
        <fullName evidence="3">DUF4283 domain-containing protein</fullName>
    </recommendedName>
</protein>
<sequence>MMVDPRPTPNLSWKDTLMGIGTGNIAKTAMTNSGMGDDDHLEFLEGDIDRSTVNGIPAIDFSDSIQRILFKEMETMVVLKLLGRNIDYGALSNRISSFRRPSKPFHLMDKKNRYYLAKFQCTNDFEKVISQGP</sequence>
<organism evidence="1 2">
    <name type="scientific">Gossypium arboreum</name>
    <name type="common">Tree cotton</name>
    <name type="synonym">Gossypium nanking</name>
    <dbReference type="NCBI Taxonomy" id="29729"/>
    <lineage>
        <taxon>Eukaryota</taxon>
        <taxon>Viridiplantae</taxon>
        <taxon>Streptophyta</taxon>
        <taxon>Embryophyta</taxon>
        <taxon>Tracheophyta</taxon>
        <taxon>Spermatophyta</taxon>
        <taxon>Magnoliopsida</taxon>
        <taxon>eudicotyledons</taxon>
        <taxon>Gunneridae</taxon>
        <taxon>Pentapetalae</taxon>
        <taxon>rosids</taxon>
        <taxon>malvids</taxon>
        <taxon>Malvales</taxon>
        <taxon>Malvaceae</taxon>
        <taxon>Malvoideae</taxon>
        <taxon>Gossypium</taxon>
    </lineage>
</organism>
<evidence type="ECO:0000313" key="1">
    <source>
        <dbReference type="EMBL" id="KAK5840676.1"/>
    </source>
</evidence>
<keyword evidence="2" id="KW-1185">Reference proteome</keyword>
<comment type="caution">
    <text evidence="1">The sequence shown here is derived from an EMBL/GenBank/DDBJ whole genome shotgun (WGS) entry which is preliminary data.</text>
</comment>
<accession>A0ABR0QMW6</accession>